<reference evidence="14" key="1">
    <citation type="submission" date="2022-03" db="EMBL/GenBank/DDBJ databases">
        <title>Draft Genome Sequence of Firmicute Strain S0AB, a Heterotrophic Iron/Sulfur-Oxidizing Extreme Acidophile.</title>
        <authorList>
            <person name="Vergara E."/>
            <person name="Pakostova E."/>
            <person name="Johnson D.B."/>
            <person name="Holmes D.S."/>
        </authorList>
    </citation>
    <scope>NUCLEOTIDE SEQUENCE</scope>
    <source>
        <strain evidence="14">S0AB</strain>
    </source>
</reference>
<evidence type="ECO:0000256" key="2">
    <source>
        <dbReference type="ARBA" id="ARBA00010044"/>
    </source>
</evidence>
<keyword evidence="8 11" id="KW-0067">ATP-binding</keyword>
<keyword evidence="15" id="KW-1185">Reference proteome</keyword>
<dbReference type="GO" id="GO:0006508">
    <property type="term" value="P:proteolysis"/>
    <property type="evidence" value="ECO:0007669"/>
    <property type="project" value="UniProtKB-KW"/>
</dbReference>
<dbReference type="Gene3D" id="3.40.50.300">
    <property type="entry name" value="P-loop containing nucleotide triphosphate hydrolases"/>
    <property type="match status" value="1"/>
</dbReference>
<evidence type="ECO:0000256" key="8">
    <source>
        <dbReference type="ARBA" id="ARBA00022840"/>
    </source>
</evidence>
<name>A0A9X1VAT3_9BACL</name>
<feature type="domain" description="AAA+ ATPase" evidence="13">
    <location>
        <begin position="95"/>
        <end position="239"/>
    </location>
</feature>
<dbReference type="GO" id="GO:0046872">
    <property type="term" value="F:metal ion binding"/>
    <property type="evidence" value="ECO:0007669"/>
    <property type="project" value="UniProtKB-KW"/>
</dbReference>
<dbReference type="Pfam" id="PF00004">
    <property type="entry name" value="AAA"/>
    <property type="match status" value="1"/>
</dbReference>
<keyword evidence="7" id="KW-0862">Zinc</keyword>
<dbReference type="EC" id="3.4.24.-" evidence="14"/>
<dbReference type="InterPro" id="IPR003960">
    <property type="entry name" value="ATPase_AAA_CS"/>
</dbReference>
<dbReference type="CDD" id="cd19501">
    <property type="entry name" value="RecA-like_FtsH"/>
    <property type="match status" value="1"/>
</dbReference>
<proteinExistence type="inferred from homology"/>
<protein>
    <submittedName>
        <fullName evidence="14">ATP-dependent zinc metalloprotease FtsH</fullName>
        <ecNumber evidence="14">3.4.24.-</ecNumber>
    </submittedName>
</protein>
<dbReference type="PANTHER" id="PTHR23076:SF97">
    <property type="entry name" value="ATP-DEPENDENT ZINC METALLOPROTEASE YME1L1"/>
    <property type="match status" value="1"/>
</dbReference>
<dbReference type="InterPro" id="IPR000642">
    <property type="entry name" value="Peptidase_M41"/>
</dbReference>
<sequence length="519" mass="57745">MRDWLIGFAVALVIFLAVIGINVLPVLLLIAVGFAIYTLMERRQMMAPTGSKETAVRHAINFDHIGGQDHAKRELMEALDFLRYREKIRSLGIRPLKGILLTGPPGTGKTLMAKAAATYTDSAFISASGSEFVEMYVGVGAQRVRDIFRRARQSARKEGKDSAIVFIDEIDVVGGKRGGHSHQEYDQTLNQLLTEMDGMQTTQSPMVLVIAATNRSDILDSALLRPGRFDRQIRVDLPDKDGRLHILRIQTKDKPLASDVDLEHIARESYGFSGAQLESLCNEAAIIALRDNSTQITQAYFRDAVDKVLMGEKTGRHPTSDELFRVAVHELGHAIASEMMRPFSVSHITIAPRGNALGFVRQIPETDGYLYTKEQLDQQVVVALGGAMAESLVFNNRSTGAQNDFLQASRIARTEVMCGLSRMGIVAEEHLPDGILDEEVRFILSEIEQRTREVLTPFAQDLHDYAQYVVATESIDGTEFREWLTECKDRFVSTSLPETYSVTTSEQLVEPSEITRLAN</sequence>
<dbReference type="InterPro" id="IPR037219">
    <property type="entry name" value="Peptidase_M41-like"/>
</dbReference>
<keyword evidence="6 14" id="KW-0378">Hydrolase</keyword>
<dbReference type="Proteomes" id="UP001139263">
    <property type="component" value="Unassembled WGS sequence"/>
</dbReference>
<dbReference type="GO" id="GO:0004176">
    <property type="term" value="F:ATP-dependent peptidase activity"/>
    <property type="evidence" value="ECO:0007669"/>
    <property type="project" value="InterPro"/>
</dbReference>
<keyword evidence="12" id="KW-0812">Transmembrane</keyword>
<dbReference type="Gene3D" id="1.10.8.60">
    <property type="match status" value="1"/>
</dbReference>
<evidence type="ECO:0000256" key="10">
    <source>
        <dbReference type="ARBA" id="ARBA00023054"/>
    </source>
</evidence>
<dbReference type="InterPro" id="IPR003959">
    <property type="entry name" value="ATPase_AAA_core"/>
</dbReference>
<comment type="similarity">
    <text evidence="2">In the C-terminal section; belongs to the peptidase M41 family.</text>
</comment>
<dbReference type="FunFam" id="3.40.50.300:FF:001025">
    <property type="entry name" value="ATPase family, AAA domain-containing 2B"/>
    <property type="match status" value="1"/>
</dbReference>
<dbReference type="PANTHER" id="PTHR23076">
    <property type="entry name" value="METALLOPROTEASE M41 FTSH"/>
    <property type="match status" value="1"/>
</dbReference>
<keyword evidence="9 14" id="KW-0482">Metalloprotease</keyword>
<dbReference type="GO" id="GO:0005886">
    <property type="term" value="C:plasma membrane"/>
    <property type="evidence" value="ECO:0007669"/>
    <property type="project" value="TreeGrafter"/>
</dbReference>
<dbReference type="InterPro" id="IPR003593">
    <property type="entry name" value="AAA+_ATPase"/>
</dbReference>
<evidence type="ECO:0000256" key="6">
    <source>
        <dbReference type="ARBA" id="ARBA00022801"/>
    </source>
</evidence>
<evidence type="ECO:0000313" key="15">
    <source>
        <dbReference type="Proteomes" id="UP001139263"/>
    </source>
</evidence>
<keyword evidence="3" id="KW-0645">Protease</keyword>
<dbReference type="GO" id="GO:0005524">
    <property type="term" value="F:ATP binding"/>
    <property type="evidence" value="ECO:0007669"/>
    <property type="project" value="UniProtKB-KW"/>
</dbReference>
<evidence type="ECO:0000256" key="1">
    <source>
        <dbReference type="ARBA" id="ARBA00001947"/>
    </source>
</evidence>
<keyword evidence="5 11" id="KW-0547">Nucleotide-binding</keyword>
<organism evidence="14 15">
    <name type="scientific">Sulfoacidibacillus ferrooxidans</name>
    <dbReference type="NCBI Taxonomy" id="2005001"/>
    <lineage>
        <taxon>Bacteria</taxon>
        <taxon>Bacillati</taxon>
        <taxon>Bacillota</taxon>
        <taxon>Bacilli</taxon>
        <taxon>Bacillales</taxon>
        <taxon>Alicyclobacillaceae</taxon>
        <taxon>Sulfoacidibacillus</taxon>
    </lineage>
</organism>
<evidence type="ECO:0000256" key="5">
    <source>
        <dbReference type="ARBA" id="ARBA00022741"/>
    </source>
</evidence>
<dbReference type="InterPro" id="IPR041569">
    <property type="entry name" value="AAA_lid_3"/>
</dbReference>
<dbReference type="InterPro" id="IPR027417">
    <property type="entry name" value="P-loop_NTPase"/>
</dbReference>
<dbReference type="Pfam" id="PF01434">
    <property type="entry name" value="Peptidase_M41"/>
    <property type="match status" value="1"/>
</dbReference>
<comment type="similarity">
    <text evidence="11">Belongs to the AAA ATPase family.</text>
</comment>
<gene>
    <name evidence="14" type="primary">ftsH_2</name>
    <name evidence="14" type="ORF">MM817_02557</name>
</gene>
<comment type="cofactor">
    <cofactor evidence="1">
        <name>Zn(2+)</name>
        <dbReference type="ChEBI" id="CHEBI:29105"/>
    </cofactor>
</comment>
<evidence type="ECO:0000256" key="11">
    <source>
        <dbReference type="RuleBase" id="RU003651"/>
    </source>
</evidence>
<evidence type="ECO:0000256" key="12">
    <source>
        <dbReference type="SAM" id="Phobius"/>
    </source>
</evidence>
<dbReference type="Pfam" id="PF17862">
    <property type="entry name" value="AAA_lid_3"/>
    <property type="match status" value="1"/>
</dbReference>
<dbReference type="GO" id="GO:0016887">
    <property type="term" value="F:ATP hydrolysis activity"/>
    <property type="evidence" value="ECO:0007669"/>
    <property type="project" value="InterPro"/>
</dbReference>
<dbReference type="GO" id="GO:0004222">
    <property type="term" value="F:metalloendopeptidase activity"/>
    <property type="evidence" value="ECO:0007669"/>
    <property type="project" value="InterPro"/>
</dbReference>
<dbReference type="GO" id="GO:0030163">
    <property type="term" value="P:protein catabolic process"/>
    <property type="evidence" value="ECO:0007669"/>
    <property type="project" value="TreeGrafter"/>
</dbReference>
<dbReference type="SUPFAM" id="SSF52540">
    <property type="entry name" value="P-loop containing nucleoside triphosphate hydrolases"/>
    <property type="match status" value="1"/>
</dbReference>
<evidence type="ECO:0000256" key="7">
    <source>
        <dbReference type="ARBA" id="ARBA00022833"/>
    </source>
</evidence>
<keyword evidence="10" id="KW-0175">Coiled coil</keyword>
<comment type="caution">
    <text evidence="14">The sequence shown here is derived from an EMBL/GenBank/DDBJ whole genome shotgun (WGS) entry which is preliminary data.</text>
</comment>
<evidence type="ECO:0000313" key="14">
    <source>
        <dbReference type="EMBL" id="MCI0184262.1"/>
    </source>
</evidence>
<dbReference type="SUPFAM" id="SSF140990">
    <property type="entry name" value="FtsH protease domain-like"/>
    <property type="match status" value="1"/>
</dbReference>
<evidence type="ECO:0000256" key="3">
    <source>
        <dbReference type="ARBA" id="ARBA00022670"/>
    </source>
</evidence>
<keyword evidence="12" id="KW-0472">Membrane</keyword>
<dbReference type="PROSITE" id="PS00674">
    <property type="entry name" value="AAA"/>
    <property type="match status" value="1"/>
</dbReference>
<accession>A0A9X1VAT3</accession>
<dbReference type="Gene3D" id="1.20.58.760">
    <property type="entry name" value="Peptidase M41"/>
    <property type="match status" value="1"/>
</dbReference>
<dbReference type="FunFam" id="1.10.8.60:FF:000001">
    <property type="entry name" value="ATP-dependent zinc metalloprotease FtsH"/>
    <property type="match status" value="1"/>
</dbReference>
<dbReference type="AlphaFoldDB" id="A0A9X1VAT3"/>
<dbReference type="EMBL" id="JALBUF010000011">
    <property type="protein sequence ID" value="MCI0184262.1"/>
    <property type="molecule type" value="Genomic_DNA"/>
</dbReference>
<evidence type="ECO:0000259" key="13">
    <source>
        <dbReference type="SMART" id="SM00382"/>
    </source>
</evidence>
<keyword evidence="4" id="KW-0479">Metal-binding</keyword>
<evidence type="ECO:0000256" key="9">
    <source>
        <dbReference type="ARBA" id="ARBA00023049"/>
    </source>
</evidence>
<evidence type="ECO:0000256" key="4">
    <source>
        <dbReference type="ARBA" id="ARBA00022723"/>
    </source>
</evidence>
<dbReference type="SMART" id="SM00382">
    <property type="entry name" value="AAA"/>
    <property type="match status" value="1"/>
</dbReference>
<keyword evidence="12" id="KW-1133">Transmembrane helix</keyword>
<dbReference type="RefSeq" id="WP_241715764.1">
    <property type="nucleotide sequence ID" value="NZ_JALBUF010000011.1"/>
</dbReference>
<feature type="transmembrane region" description="Helical" evidence="12">
    <location>
        <begin position="6"/>
        <end position="39"/>
    </location>
</feature>